<proteinExistence type="predicted"/>
<evidence type="ECO:0000313" key="1">
    <source>
        <dbReference type="EMBL" id="WIA22311.1"/>
    </source>
</evidence>
<protein>
    <submittedName>
        <fullName evidence="1">Uncharacterized protein</fullName>
    </submittedName>
</protein>
<organism evidence="1 2">
    <name type="scientific">Tetradesmus obliquus</name>
    <name type="common">Green alga</name>
    <name type="synonym">Acutodesmus obliquus</name>
    <dbReference type="NCBI Taxonomy" id="3088"/>
    <lineage>
        <taxon>Eukaryota</taxon>
        <taxon>Viridiplantae</taxon>
        <taxon>Chlorophyta</taxon>
        <taxon>core chlorophytes</taxon>
        <taxon>Chlorophyceae</taxon>
        <taxon>CS clade</taxon>
        <taxon>Sphaeropleales</taxon>
        <taxon>Scenedesmaceae</taxon>
        <taxon>Tetradesmus</taxon>
    </lineage>
</organism>
<gene>
    <name evidence="1" type="ORF">OEZ85_004627</name>
</gene>
<accession>A0ABY8UPK6</accession>
<dbReference type="EMBL" id="CP126221">
    <property type="protein sequence ID" value="WIA22311.1"/>
    <property type="molecule type" value="Genomic_DNA"/>
</dbReference>
<evidence type="ECO:0000313" key="2">
    <source>
        <dbReference type="Proteomes" id="UP001244341"/>
    </source>
</evidence>
<dbReference type="Proteomes" id="UP001244341">
    <property type="component" value="Chromosome 14b"/>
</dbReference>
<name>A0ABY8UPK6_TETOB</name>
<reference evidence="1 2" key="1">
    <citation type="submission" date="2023-05" db="EMBL/GenBank/DDBJ databases">
        <title>A 100% complete, gapless, phased diploid assembly of the Scenedesmus obliquus UTEX 3031 genome.</title>
        <authorList>
            <person name="Biondi T.C."/>
            <person name="Hanschen E.R."/>
            <person name="Kwon T."/>
            <person name="Eng W."/>
            <person name="Kruse C.P.S."/>
            <person name="Koehler S.I."/>
            <person name="Kunde Y."/>
            <person name="Gleasner C.D."/>
            <person name="You Mak K.T."/>
            <person name="Polle J."/>
            <person name="Hovde B.T."/>
            <person name="Starkenburg S.R."/>
        </authorList>
    </citation>
    <scope>NUCLEOTIDE SEQUENCE [LARGE SCALE GENOMIC DNA]</scope>
    <source>
        <strain evidence="1 2">DOE0152z</strain>
    </source>
</reference>
<sequence length="68" mass="7373">MCVLIRQPNNCARGLSSSLIKIPGGSVPAWRCCLWPSARATGRPGVVLKRLWAELVISSWPVTLTAVK</sequence>
<keyword evidence="2" id="KW-1185">Reference proteome</keyword>